<evidence type="ECO:0000256" key="1">
    <source>
        <dbReference type="SAM" id="Phobius"/>
    </source>
</evidence>
<reference evidence="2 3" key="1">
    <citation type="submission" date="2017-03" db="EMBL/GenBank/DDBJ databases">
        <authorList>
            <person name="Afonso C.L."/>
            <person name="Miller P.J."/>
            <person name="Scott M.A."/>
            <person name="Spackman E."/>
            <person name="Goraichik I."/>
            <person name="Dimitrov K.M."/>
            <person name="Suarez D.L."/>
            <person name="Swayne D.E."/>
        </authorList>
    </citation>
    <scope>NUCLEOTIDE SEQUENCE [LARGE SCALE GENOMIC DNA]</scope>
    <source>
        <strain evidence="2 3">DNF00076</strain>
    </source>
</reference>
<organism evidence="2 3">
    <name type="scientific">Hoylesella timonensis</name>
    <dbReference type="NCBI Taxonomy" id="386414"/>
    <lineage>
        <taxon>Bacteria</taxon>
        <taxon>Pseudomonadati</taxon>
        <taxon>Bacteroidota</taxon>
        <taxon>Bacteroidia</taxon>
        <taxon>Bacteroidales</taxon>
        <taxon>Prevotellaceae</taxon>
        <taxon>Hoylesella</taxon>
    </lineage>
</organism>
<evidence type="ECO:0000313" key="2">
    <source>
        <dbReference type="EMBL" id="PNP96427.1"/>
    </source>
</evidence>
<evidence type="ECO:0000313" key="3">
    <source>
        <dbReference type="Proteomes" id="UP000236634"/>
    </source>
</evidence>
<feature type="transmembrane region" description="Helical" evidence="1">
    <location>
        <begin position="6"/>
        <end position="27"/>
    </location>
</feature>
<comment type="caution">
    <text evidence="2">The sequence shown here is derived from an EMBL/GenBank/DDBJ whole genome shotgun (WGS) entry which is preliminary data.</text>
</comment>
<protein>
    <submittedName>
        <fullName evidence="2">Uncharacterized protein</fullName>
    </submittedName>
</protein>
<name>A0A2K0XPE9_9BACT</name>
<accession>A0A2K0XPE9</accession>
<dbReference type="AlphaFoldDB" id="A0A2K0XPE9"/>
<keyword evidence="1" id="KW-0472">Membrane</keyword>
<sequence>MKDIGYFVNWVIITLNCTAVAIICYMLSRWLRRIEKEISVMDECFDEILLVIKRCNFNAIGIHIENMRIQFQMLGQKEEYEAMAKLKEELDRSLVIYNKLEQQLKEADNGRN</sequence>
<gene>
    <name evidence="2" type="ORF">BFS16_00650</name>
</gene>
<proteinExistence type="predicted"/>
<dbReference type="Proteomes" id="UP000236634">
    <property type="component" value="Unassembled WGS sequence"/>
</dbReference>
<keyword evidence="1" id="KW-0812">Transmembrane</keyword>
<keyword evidence="1" id="KW-1133">Transmembrane helix</keyword>
<dbReference type="RefSeq" id="WP_103002380.1">
    <property type="nucleotide sequence ID" value="NZ_NBAX01000001.1"/>
</dbReference>
<dbReference type="EMBL" id="NBAX01000001">
    <property type="protein sequence ID" value="PNP96427.1"/>
    <property type="molecule type" value="Genomic_DNA"/>
</dbReference>